<accession>A0A9P1FWI7</accession>
<feature type="region of interest" description="Disordered" evidence="1">
    <location>
        <begin position="104"/>
        <end position="133"/>
    </location>
</feature>
<evidence type="ECO:0000313" key="2">
    <source>
        <dbReference type="EMBL" id="CAI3991188.1"/>
    </source>
</evidence>
<evidence type="ECO:0000313" key="3">
    <source>
        <dbReference type="EMBL" id="CAL4778500.1"/>
    </source>
</evidence>
<dbReference type="OrthoDB" id="548799at2759"/>
<keyword evidence="4" id="KW-1185">Reference proteome</keyword>
<dbReference type="EMBL" id="CAMXCT020001558">
    <property type="protein sequence ID" value="CAL1144563.1"/>
    <property type="molecule type" value="Genomic_DNA"/>
</dbReference>
<reference evidence="3 4" key="2">
    <citation type="submission" date="2024-05" db="EMBL/GenBank/DDBJ databases">
        <authorList>
            <person name="Chen Y."/>
            <person name="Shah S."/>
            <person name="Dougan E. K."/>
            <person name="Thang M."/>
            <person name="Chan C."/>
        </authorList>
    </citation>
    <scope>NUCLEOTIDE SEQUENCE [LARGE SCALE GENOMIC DNA]</scope>
</reference>
<comment type="caution">
    <text evidence="2">The sequence shown here is derived from an EMBL/GenBank/DDBJ whole genome shotgun (WGS) entry which is preliminary data.</text>
</comment>
<proteinExistence type="predicted"/>
<evidence type="ECO:0000256" key="1">
    <source>
        <dbReference type="SAM" id="MobiDB-lite"/>
    </source>
</evidence>
<reference evidence="2" key="1">
    <citation type="submission" date="2022-10" db="EMBL/GenBank/DDBJ databases">
        <authorList>
            <person name="Chen Y."/>
            <person name="Dougan E. K."/>
            <person name="Chan C."/>
            <person name="Rhodes N."/>
            <person name="Thang M."/>
        </authorList>
    </citation>
    <scope>NUCLEOTIDE SEQUENCE</scope>
</reference>
<dbReference type="Proteomes" id="UP001152797">
    <property type="component" value="Unassembled WGS sequence"/>
</dbReference>
<feature type="compositionally biased region" description="Low complexity" evidence="1">
    <location>
        <begin position="104"/>
        <end position="113"/>
    </location>
</feature>
<protein>
    <submittedName>
        <fullName evidence="2">Uncharacterized protein</fullName>
    </submittedName>
</protein>
<gene>
    <name evidence="2" type="ORF">C1SCF055_LOCUS18115</name>
</gene>
<dbReference type="EMBL" id="CAMXCT030001558">
    <property type="protein sequence ID" value="CAL4778500.1"/>
    <property type="molecule type" value="Genomic_DNA"/>
</dbReference>
<sequence length="207" mass="22059">MPMQTNCKHQGRPLATLTANSHDKSAVLSFPACCMMRRRFFSCARHRQFAANKLALIKTGHYTMSDGHQSMSWLFTSRVACANCRFSACRAAFKSAKRSAGGATAATSAGAASDDMASQQVRQGEGHPGQVPSGQKLAVALRQLAERKGVAMSAIRQAIAFAHGPFVQATEADAIRLHDDISSYTGTHVHGGPESGALGLGTVNLWR</sequence>
<name>A0A9P1FWI7_9DINO</name>
<dbReference type="EMBL" id="CAMXCT010001558">
    <property type="protein sequence ID" value="CAI3991188.1"/>
    <property type="molecule type" value="Genomic_DNA"/>
</dbReference>
<dbReference type="AlphaFoldDB" id="A0A9P1FWI7"/>
<evidence type="ECO:0000313" key="4">
    <source>
        <dbReference type="Proteomes" id="UP001152797"/>
    </source>
</evidence>
<organism evidence="2">
    <name type="scientific">Cladocopium goreaui</name>
    <dbReference type="NCBI Taxonomy" id="2562237"/>
    <lineage>
        <taxon>Eukaryota</taxon>
        <taxon>Sar</taxon>
        <taxon>Alveolata</taxon>
        <taxon>Dinophyceae</taxon>
        <taxon>Suessiales</taxon>
        <taxon>Symbiodiniaceae</taxon>
        <taxon>Cladocopium</taxon>
    </lineage>
</organism>